<feature type="compositionally biased region" description="Low complexity" evidence="1">
    <location>
        <begin position="155"/>
        <end position="168"/>
    </location>
</feature>
<dbReference type="HOGENOM" id="CLU_1373844_0_0_1"/>
<dbReference type="InParanoid" id="D2A1K9"/>
<feature type="transmembrane region" description="Helical" evidence="2">
    <location>
        <begin position="28"/>
        <end position="48"/>
    </location>
</feature>
<feature type="transmembrane region" description="Helical" evidence="2">
    <location>
        <begin position="80"/>
        <end position="99"/>
    </location>
</feature>
<evidence type="ECO:0000256" key="1">
    <source>
        <dbReference type="SAM" id="MobiDB-lite"/>
    </source>
</evidence>
<keyword evidence="4" id="KW-1185">Reference proteome</keyword>
<feature type="compositionally biased region" description="Basic residues" evidence="1">
    <location>
        <begin position="170"/>
        <end position="199"/>
    </location>
</feature>
<keyword evidence="2" id="KW-0472">Membrane</keyword>
<feature type="compositionally biased region" description="Polar residues" evidence="1">
    <location>
        <begin position="145"/>
        <end position="154"/>
    </location>
</feature>
<reference evidence="3 4" key="2">
    <citation type="journal article" date="2010" name="Nucleic Acids Res.">
        <title>BeetleBase in 2010: revisions to provide comprehensive genomic information for Tribolium castaneum.</title>
        <authorList>
            <person name="Kim H.S."/>
            <person name="Murphy T."/>
            <person name="Xia J."/>
            <person name="Caragea D."/>
            <person name="Park Y."/>
            <person name="Beeman R.W."/>
            <person name="Lorenzen M.D."/>
            <person name="Butcher S."/>
            <person name="Manak J.R."/>
            <person name="Brown S.J."/>
        </authorList>
    </citation>
    <scope>GENOME REANNOTATION</scope>
    <source>
        <strain evidence="3 4">Georgia GA2</strain>
    </source>
</reference>
<dbReference type="EMBL" id="KQ971338">
    <property type="protein sequence ID" value="EFA02683.1"/>
    <property type="molecule type" value="Genomic_DNA"/>
</dbReference>
<proteinExistence type="predicted"/>
<dbReference type="AlphaFoldDB" id="D2A1K9"/>
<evidence type="ECO:0000313" key="4">
    <source>
        <dbReference type="Proteomes" id="UP000007266"/>
    </source>
</evidence>
<protein>
    <submittedName>
        <fullName evidence="3">Uncharacterized protein</fullName>
    </submittedName>
</protein>
<keyword evidence="2" id="KW-0812">Transmembrane</keyword>
<gene>
    <name evidence="3" type="primary">GLEAN_08404</name>
    <name evidence="3" type="ORF">TcasGA2_TC008404</name>
</gene>
<name>D2A1K9_TRICA</name>
<feature type="region of interest" description="Disordered" evidence="1">
    <location>
        <begin position="141"/>
        <end position="199"/>
    </location>
</feature>
<organism evidence="3 4">
    <name type="scientific">Tribolium castaneum</name>
    <name type="common">Red flour beetle</name>
    <dbReference type="NCBI Taxonomy" id="7070"/>
    <lineage>
        <taxon>Eukaryota</taxon>
        <taxon>Metazoa</taxon>
        <taxon>Ecdysozoa</taxon>
        <taxon>Arthropoda</taxon>
        <taxon>Hexapoda</taxon>
        <taxon>Insecta</taxon>
        <taxon>Pterygota</taxon>
        <taxon>Neoptera</taxon>
        <taxon>Endopterygota</taxon>
        <taxon>Coleoptera</taxon>
        <taxon>Polyphaga</taxon>
        <taxon>Cucujiformia</taxon>
        <taxon>Tenebrionidae</taxon>
        <taxon>Tenebrionidae incertae sedis</taxon>
        <taxon>Tribolium</taxon>
    </lineage>
</organism>
<evidence type="ECO:0000256" key="2">
    <source>
        <dbReference type="SAM" id="Phobius"/>
    </source>
</evidence>
<dbReference type="Proteomes" id="UP000007266">
    <property type="component" value="Linkage group 4"/>
</dbReference>
<keyword evidence="2" id="KW-1133">Transmembrane helix</keyword>
<accession>D2A1K9</accession>
<reference evidence="3 4" key="1">
    <citation type="journal article" date="2008" name="Nature">
        <title>The genome of the model beetle and pest Tribolium castaneum.</title>
        <authorList>
            <consortium name="Tribolium Genome Sequencing Consortium"/>
            <person name="Richards S."/>
            <person name="Gibbs R.A."/>
            <person name="Weinstock G.M."/>
            <person name="Brown S.J."/>
            <person name="Denell R."/>
            <person name="Beeman R.W."/>
            <person name="Gibbs R."/>
            <person name="Beeman R.W."/>
            <person name="Brown S.J."/>
            <person name="Bucher G."/>
            <person name="Friedrich M."/>
            <person name="Grimmelikhuijzen C.J."/>
            <person name="Klingler M."/>
            <person name="Lorenzen M."/>
            <person name="Richards S."/>
            <person name="Roth S."/>
            <person name="Schroder R."/>
            <person name="Tautz D."/>
            <person name="Zdobnov E.M."/>
            <person name="Muzny D."/>
            <person name="Gibbs R.A."/>
            <person name="Weinstock G.M."/>
            <person name="Attaway T."/>
            <person name="Bell S."/>
            <person name="Buhay C.J."/>
            <person name="Chandrabose M.N."/>
            <person name="Chavez D."/>
            <person name="Clerk-Blankenburg K.P."/>
            <person name="Cree A."/>
            <person name="Dao M."/>
            <person name="Davis C."/>
            <person name="Chacko J."/>
            <person name="Dinh H."/>
            <person name="Dugan-Rocha S."/>
            <person name="Fowler G."/>
            <person name="Garner T.T."/>
            <person name="Garnes J."/>
            <person name="Gnirke A."/>
            <person name="Hawes A."/>
            <person name="Hernandez J."/>
            <person name="Hines S."/>
            <person name="Holder M."/>
            <person name="Hume J."/>
            <person name="Jhangiani S.N."/>
            <person name="Joshi V."/>
            <person name="Khan Z.M."/>
            <person name="Jackson L."/>
            <person name="Kovar C."/>
            <person name="Kowis A."/>
            <person name="Lee S."/>
            <person name="Lewis L.R."/>
            <person name="Margolis J."/>
            <person name="Morgan M."/>
            <person name="Nazareth L.V."/>
            <person name="Nguyen N."/>
            <person name="Okwuonu G."/>
            <person name="Parker D."/>
            <person name="Richards S."/>
            <person name="Ruiz S.J."/>
            <person name="Santibanez J."/>
            <person name="Savard J."/>
            <person name="Scherer S.E."/>
            <person name="Schneider B."/>
            <person name="Sodergren E."/>
            <person name="Tautz D."/>
            <person name="Vattahil S."/>
            <person name="Villasana D."/>
            <person name="White C.S."/>
            <person name="Wright R."/>
            <person name="Park Y."/>
            <person name="Beeman R.W."/>
            <person name="Lord J."/>
            <person name="Oppert B."/>
            <person name="Lorenzen M."/>
            <person name="Brown S."/>
            <person name="Wang L."/>
            <person name="Savard J."/>
            <person name="Tautz D."/>
            <person name="Richards S."/>
            <person name="Weinstock G."/>
            <person name="Gibbs R.A."/>
            <person name="Liu Y."/>
            <person name="Worley K."/>
            <person name="Weinstock G."/>
            <person name="Elsik C.G."/>
            <person name="Reese J.T."/>
            <person name="Elhaik E."/>
            <person name="Landan G."/>
            <person name="Graur D."/>
            <person name="Arensburger P."/>
            <person name="Atkinson P."/>
            <person name="Beeman R.W."/>
            <person name="Beidler J."/>
            <person name="Brown S.J."/>
            <person name="Demuth J.P."/>
            <person name="Drury D.W."/>
            <person name="Du Y.Z."/>
            <person name="Fujiwara H."/>
            <person name="Lorenzen M."/>
            <person name="Maselli V."/>
            <person name="Osanai M."/>
            <person name="Park Y."/>
            <person name="Robertson H.M."/>
            <person name="Tu Z."/>
            <person name="Wang J.J."/>
            <person name="Wang S."/>
            <person name="Richards S."/>
            <person name="Song H."/>
            <person name="Zhang L."/>
            <person name="Sodergren E."/>
            <person name="Werner D."/>
            <person name="Stanke M."/>
            <person name="Morgenstern B."/>
            <person name="Solovyev V."/>
            <person name="Kosarev P."/>
            <person name="Brown G."/>
            <person name="Chen H.C."/>
            <person name="Ermolaeva O."/>
            <person name="Hlavina W."/>
            <person name="Kapustin Y."/>
            <person name="Kiryutin B."/>
            <person name="Kitts P."/>
            <person name="Maglott D."/>
            <person name="Pruitt K."/>
            <person name="Sapojnikov V."/>
            <person name="Souvorov A."/>
            <person name="Mackey A.J."/>
            <person name="Waterhouse R.M."/>
            <person name="Wyder S."/>
            <person name="Zdobnov E.M."/>
            <person name="Zdobnov E.M."/>
            <person name="Wyder S."/>
            <person name="Kriventseva E.V."/>
            <person name="Kadowaki T."/>
            <person name="Bork P."/>
            <person name="Aranda M."/>
            <person name="Bao R."/>
            <person name="Beermann A."/>
            <person name="Berns N."/>
            <person name="Bolognesi R."/>
            <person name="Bonneton F."/>
            <person name="Bopp D."/>
            <person name="Brown S.J."/>
            <person name="Bucher G."/>
            <person name="Butts T."/>
            <person name="Chaumot A."/>
            <person name="Denell R.E."/>
            <person name="Ferrier D.E."/>
            <person name="Friedrich M."/>
            <person name="Gordon C.M."/>
            <person name="Jindra M."/>
            <person name="Klingler M."/>
            <person name="Lan Q."/>
            <person name="Lattorff H.M."/>
            <person name="Laudet V."/>
            <person name="von Levetsow C."/>
            <person name="Liu Z."/>
            <person name="Lutz R."/>
            <person name="Lynch J.A."/>
            <person name="da Fonseca R.N."/>
            <person name="Posnien N."/>
            <person name="Reuter R."/>
            <person name="Roth S."/>
            <person name="Savard J."/>
            <person name="Schinko J.B."/>
            <person name="Schmitt C."/>
            <person name="Schoppmeier M."/>
            <person name="Schroder R."/>
            <person name="Shippy T.D."/>
            <person name="Simonnet F."/>
            <person name="Marques-Souza H."/>
            <person name="Tautz D."/>
            <person name="Tomoyasu Y."/>
            <person name="Trauner J."/>
            <person name="Van der Zee M."/>
            <person name="Vervoort M."/>
            <person name="Wittkopp N."/>
            <person name="Wimmer E.A."/>
            <person name="Yang X."/>
            <person name="Jones A.K."/>
            <person name="Sattelle D.B."/>
            <person name="Ebert P.R."/>
            <person name="Nelson D."/>
            <person name="Scott J.G."/>
            <person name="Beeman R.W."/>
            <person name="Muthukrishnan S."/>
            <person name="Kramer K.J."/>
            <person name="Arakane Y."/>
            <person name="Beeman R.W."/>
            <person name="Zhu Q."/>
            <person name="Hogenkamp D."/>
            <person name="Dixit R."/>
            <person name="Oppert B."/>
            <person name="Jiang H."/>
            <person name="Zou Z."/>
            <person name="Marshall J."/>
            <person name="Elpidina E."/>
            <person name="Vinokurov K."/>
            <person name="Oppert C."/>
            <person name="Zou Z."/>
            <person name="Evans J."/>
            <person name="Lu Z."/>
            <person name="Zhao P."/>
            <person name="Sumathipala N."/>
            <person name="Altincicek B."/>
            <person name="Vilcinskas A."/>
            <person name="Williams M."/>
            <person name="Hultmark D."/>
            <person name="Hetru C."/>
            <person name="Jiang H."/>
            <person name="Grimmelikhuijzen C.J."/>
            <person name="Hauser F."/>
            <person name="Cazzamali G."/>
            <person name="Williamson M."/>
            <person name="Park Y."/>
            <person name="Li B."/>
            <person name="Tanaka Y."/>
            <person name="Predel R."/>
            <person name="Neupert S."/>
            <person name="Schachtner J."/>
            <person name="Verleyen P."/>
            <person name="Raible F."/>
            <person name="Bork P."/>
            <person name="Friedrich M."/>
            <person name="Walden K.K."/>
            <person name="Robertson H.M."/>
            <person name="Angeli S."/>
            <person name="Foret S."/>
            <person name="Bucher G."/>
            <person name="Schuetz S."/>
            <person name="Maleszka R."/>
            <person name="Wimmer E.A."/>
            <person name="Beeman R.W."/>
            <person name="Lorenzen M."/>
            <person name="Tomoyasu Y."/>
            <person name="Miller S.C."/>
            <person name="Grossmann D."/>
            <person name="Bucher G."/>
        </authorList>
    </citation>
    <scope>NUCLEOTIDE SEQUENCE [LARGE SCALE GENOMIC DNA]</scope>
    <source>
        <strain evidence="3 4">Georgia GA2</strain>
    </source>
</reference>
<evidence type="ECO:0000313" key="3">
    <source>
        <dbReference type="EMBL" id="EFA02683.1"/>
    </source>
</evidence>
<sequence length="199" mass="21778">MPILPDKVRNLVKNVRSMFLKWSVQRPILSMSLVVILAVILLPVVTAATLMPVALLLTYTGILASQGIFYITYNIFIQGMLLAMLTVVVLCAICALTFANNDSSNQPQEILPVVLPPDGPQLLWHAFQSFIANANPDRPLENLIQAGQNSGNCGSTTTTQTPEVTSQSRQKGKSHAAKKHAKHRSGGKNHKHDKKQAHH</sequence>